<dbReference type="EMBL" id="FNVO01000038">
    <property type="protein sequence ID" value="SEG93334.1"/>
    <property type="molecule type" value="Genomic_DNA"/>
</dbReference>
<protein>
    <submittedName>
        <fullName evidence="2">Uncharacterized protein</fullName>
    </submittedName>
</protein>
<name>A0A1H6E8S6_9ACTN</name>
<feature type="region of interest" description="Disordered" evidence="1">
    <location>
        <begin position="97"/>
        <end position="116"/>
    </location>
</feature>
<evidence type="ECO:0000313" key="3">
    <source>
        <dbReference type="Proteomes" id="UP000236723"/>
    </source>
</evidence>
<keyword evidence="3" id="KW-1185">Reference proteome</keyword>
<evidence type="ECO:0000313" key="2">
    <source>
        <dbReference type="EMBL" id="SEG93334.1"/>
    </source>
</evidence>
<dbReference type="OrthoDB" id="3482208at2"/>
<gene>
    <name evidence="2" type="ORF">SAMN04489712_13823</name>
</gene>
<proteinExistence type="predicted"/>
<dbReference type="RefSeq" id="WP_103944621.1">
    <property type="nucleotide sequence ID" value="NZ_FNVO01000038.1"/>
</dbReference>
<organism evidence="2 3">
    <name type="scientific">Thermomonospora echinospora</name>
    <dbReference type="NCBI Taxonomy" id="1992"/>
    <lineage>
        <taxon>Bacteria</taxon>
        <taxon>Bacillati</taxon>
        <taxon>Actinomycetota</taxon>
        <taxon>Actinomycetes</taxon>
        <taxon>Streptosporangiales</taxon>
        <taxon>Thermomonosporaceae</taxon>
        <taxon>Thermomonospora</taxon>
    </lineage>
</organism>
<accession>A0A1H6E8S6</accession>
<evidence type="ECO:0000256" key="1">
    <source>
        <dbReference type="SAM" id="MobiDB-lite"/>
    </source>
</evidence>
<dbReference type="Proteomes" id="UP000236723">
    <property type="component" value="Unassembled WGS sequence"/>
</dbReference>
<reference evidence="3" key="1">
    <citation type="submission" date="2016-10" db="EMBL/GenBank/DDBJ databases">
        <authorList>
            <person name="Varghese N."/>
            <person name="Submissions S."/>
        </authorList>
    </citation>
    <scope>NUCLEOTIDE SEQUENCE [LARGE SCALE GENOMIC DNA]</scope>
    <source>
        <strain evidence="3">DSM 43163</strain>
    </source>
</reference>
<dbReference type="AlphaFoldDB" id="A0A1H6E8S6"/>
<sequence>MRFPIDSTRLTFVVADAPQQARDFKTKQPKTTPEGAPVFVVSLLAMDGKDSAPVRVRLAGDPGLAQGQPVQVAGLVLNKSSGASDMSWWTADAVLPLAPAPSQGGPRSASTGKAPA</sequence>